<keyword evidence="1" id="KW-0472">Membrane</keyword>
<dbReference type="InterPro" id="IPR029063">
    <property type="entry name" value="SAM-dependent_MTases_sf"/>
</dbReference>
<dbReference type="Pfam" id="PF08241">
    <property type="entry name" value="Methyltransf_11"/>
    <property type="match status" value="1"/>
</dbReference>
<dbReference type="Gene3D" id="3.40.50.150">
    <property type="entry name" value="Vaccinia Virus protein VP39"/>
    <property type="match status" value="1"/>
</dbReference>
<evidence type="ECO:0000313" key="3">
    <source>
        <dbReference type="EMBL" id="MQX35863.1"/>
    </source>
</evidence>
<proteinExistence type="predicted"/>
<accession>A0A7X1ZC69</accession>
<sequence length="252" mass="28175">MNEQGAVGEPAKLACYPETVAGGFSSVDGTVQFYNRVNALIGPDHTVVDLGAGRGSVSEDRCAYRRSLATLKGKCARVIGVDVDPVVLTNPLVDEARLIGADGRLPLEDGSVDLIVSDAVFEHIAEPRRFAEEIDRVLKPGGWVCARTPNRWGYVGVAANLVPNAFHNHVLRRVQRHRKEKDVFPTTYTLNTRRRITRYFPPDRFKTVMLSWNGEPAYFGQFVPAWWVMKVVFWLMPPAFGAAWFIFIRKTG</sequence>
<name>A0A7X1ZC69_9PROT</name>
<keyword evidence="1" id="KW-1133">Transmembrane helix</keyword>
<reference evidence="3 4" key="1">
    <citation type="submission" date="2019-10" db="EMBL/GenBank/DDBJ databases">
        <title>Draft whole-genome sequence of the purple nonsulfur photosynthetic bacterium Roseospira navarrensis DSM 15114.</title>
        <authorList>
            <person name="Kyndt J.A."/>
            <person name="Meyer T.E."/>
        </authorList>
    </citation>
    <scope>NUCLEOTIDE SEQUENCE [LARGE SCALE GENOMIC DNA]</scope>
    <source>
        <strain evidence="3 4">DSM 15114</strain>
    </source>
</reference>
<dbReference type="PANTHER" id="PTHR43591">
    <property type="entry name" value="METHYLTRANSFERASE"/>
    <property type="match status" value="1"/>
</dbReference>
<dbReference type="Proteomes" id="UP000434582">
    <property type="component" value="Unassembled WGS sequence"/>
</dbReference>
<dbReference type="RefSeq" id="WP_153341787.1">
    <property type="nucleotide sequence ID" value="NZ_WIVE01000009.1"/>
</dbReference>
<keyword evidence="4" id="KW-1185">Reference proteome</keyword>
<organism evidence="3 4">
    <name type="scientific">Roseospira navarrensis</name>
    <dbReference type="NCBI Taxonomy" id="140058"/>
    <lineage>
        <taxon>Bacteria</taxon>
        <taxon>Pseudomonadati</taxon>
        <taxon>Pseudomonadota</taxon>
        <taxon>Alphaproteobacteria</taxon>
        <taxon>Rhodospirillales</taxon>
        <taxon>Rhodospirillaceae</taxon>
        <taxon>Roseospira</taxon>
    </lineage>
</organism>
<feature type="transmembrane region" description="Helical" evidence="1">
    <location>
        <begin position="225"/>
        <end position="247"/>
    </location>
</feature>
<keyword evidence="3" id="KW-0808">Transferase</keyword>
<dbReference type="SUPFAM" id="SSF53335">
    <property type="entry name" value="S-adenosyl-L-methionine-dependent methyltransferases"/>
    <property type="match status" value="1"/>
</dbReference>
<dbReference type="AlphaFoldDB" id="A0A7X1ZC69"/>
<evidence type="ECO:0000313" key="4">
    <source>
        <dbReference type="Proteomes" id="UP000434582"/>
    </source>
</evidence>
<dbReference type="EMBL" id="WIVE01000009">
    <property type="protein sequence ID" value="MQX35863.1"/>
    <property type="molecule type" value="Genomic_DNA"/>
</dbReference>
<dbReference type="CDD" id="cd02440">
    <property type="entry name" value="AdoMet_MTases"/>
    <property type="match status" value="1"/>
</dbReference>
<dbReference type="OrthoDB" id="9765084at2"/>
<feature type="domain" description="Methyltransferase type 11" evidence="2">
    <location>
        <begin position="66"/>
        <end position="145"/>
    </location>
</feature>
<evidence type="ECO:0000259" key="2">
    <source>
        <dbReference type="Pfam" id="PF08241"/>
    </source>
</evidence>
<gene>
    <name evidence="3" type="ORF">GHC57_04950</name>
</gene>
<dbReference type="GO" id="GO:0008757">
    <property type="term" value="F:S-adenosylmethionine-dependent methyltransferase activity"/>
    <property type="evidence" value="ECO:0007669"/>
    <property type="project" value="InterPro"/>
</dbReference>
<evidence type="ECO:0000256" key="1">
    <source>
        <dbReference type="SAM" id="Phobius"/>
    </source>
</evidence>
<dbReference type="InterPro" id="IPR013216">
    <property type="entry name" value="Methyltransf_11"/>
</dbReference>
<keyword evidence="1" id="KW-0812">Transmembrane</keyword>
<protein>
    <submittedName>
        <fullName evidence="3">Methyltransferase domain-containing protein</fullName>
    </submittedName>
</protein>
<comment type="caution">
    <text evidence="3">The sequence shown here is derived from an EMBL/GenBank/DDBJ whole genome shotgun (WGS) entry which is preliminary data.</text>
</comment>
<dbReference type="GO" id="GO:0032259">
    <property type="term" value="P:methylation"/>
    <property type="evidence" value="ECO:0007669"/>
    <property type="project" value="UniProtKB-KW"/>
</dbReference>
<keyword evidence="3" id="KW-0489">Methyltransferase</keyword>